<dbReference type="Gene3D" id="3.40.630.30">
    <property type="match status" value="1"/>
</dbReference>
<evidence type="ECO:0000313" key="3">
    <source>
        <dbReference type="Proteomes" id="UP000474957"/>
    </source>
</evidence>
<dbReference type="EMBL" id="WIND01000001">
    <property type="protein sequence ID" value="MSU88266.1"/>
    <property type="molecule type" value="Genomic_DNA"/>
</dbReference>
<dbReference type="PANTHER" id="PTHR43441:SF2">
    <property type="entry name" value="FAMILY ACETYLTRANSFERASE, PUTATIVE (AFU_ORTHOLOGUE AFUA_7G00850)-RELATED"/>
    <property type="match status" value="1"/>
</dbReference>
<sequence>MTEITSWKVPGRSFGVLQGASVRLEPLERRHCAALHMSWALSPGIWRFLPYGPFRDAGAYAEWAMAAGAAGDPLFYALDDGAGPAGVASYLRITPLSGIVEIGHIALSPRLQRSRAATEALSLMIGRAFELGYRRVEWKCNAQNHASRRAAQRLGFSFEGVHRQAAIVKGRNRDTAWFSIIDGEWPALRARHAAWLAAGNFDADGRQTRALSALTAPLLAATDPAL</sequence>
<dbReference type="AlphaFoldDB" id="A0A6L5YV14"/>
<dbReference type="InterPro" id="IPR016181">
    <property type="entry name" value="Acyl_CoA_acyltransferase"/>
</dbReference>
<dbReference type="PROSITE" id="PS51186">
    <property type="entry name" value="GNAT"/>
    <property type="match status" value="1"/>
</dbReference>
<proteinExistence type="predicted"/>
<keyword evidence="2" id="KW-0808">Transferase</keyword>
<accession>A0A6L5YV14</accession>
<evidence type="ECO:0000313" key="2">
    <source>
        <dbReference type="EMBL" id="MSU88266.1"/>
    </source>
</evidence>
<dbReference type="GO" id="GO:0008999">
    <property type="term" value="F:protein-N-terminal-alanine acetyltransferase activity"/>
    <property type="evidence" value="ECO:0007669"/>
    <property type="project" value="TreeGrafter"/>
</dbReference>
<feature type="domain" description="N-acetyltransferase" evidence="1">
    <location>
        <begin position="22"/>
        <end position="174"/>
    </location>
</feature>
<dbReference type="SUPFAM" id="SSF55729">
    <property type="entry name" value="Acyl-CoA N-acyltransferases (Nat)"/>
    <property type="match status" value="1"/>
</dbReference>
<evidence type="ECO:0000259" key="1">
    <source>
        <dbReference type="PROSITE" id="PS51186"/>
    </source>
</evidence>
<organism evidence="2 3">
    <name type="scientific">Halovulum marinum</name>
    <dbReference type="NCBI Taxonomy" id="2662447"/>
    <lineage>
        <taxon>Bacteria</taxon>
        <taxon>Pseudomonadati</taxon>
        <taxon>Pseudomonadota</taxon>
        <taxon>Alphaproteobacteria</taxon>
        <taxon>Rhodobacterales</taxon>
        <taxon>Paracoccaceae</taxon>
        <taxon>Halovulum</taxon>
    </lineage>
</organism>
<comment type="caution">
    <text evidence="2">The sequence shown here is derived from an EMBL/GenBank/DDBJ whole genome shotgun (WGS) entry which is preliminary data.</text>
</comment>
<dbReference type="Proteomes" id="UP000474957">
    <property type="component" value="Unassembled WGS sequence"/>
</dbReference>
<dbReference type="RefSeq" id="WP_154444161.1">
    <property type="nucleotide sequence ID" value="NZ_WIND01000001.1"/>
</dbReference>
<gene>
    <name evidence="2" type="ORF">GE300_01380</name>
</gene>
<dbReference type="InterPro" id="IPR000182">
    <property type="entry name" value="GNAT_dom"/>
</dbReference>
<keyword evidence="3" id="KW-1185">Reference proteome</keyword>
<dbReference type="Pfam" id="PF13302">
    <property type="entry name" value="Acetyltransf_3"/>
    <property type="match status" value="1"/>
</dbReference>
<reference evidence="2 3" key="1">
    <citation type="submission" date="2019-10" db="EMBL/GenBank/DDBJ databases">
        <title>Cognatihalovulum marinum gen. nov. sp. nov., a new member of the family Rhodobacteraceae isolated from deep seawater of the Northwest Indian Ocean.</title>
        <authorList>
            <person name="Ruan C."/>
            <person name="Wang J."/>
            <person name="Zheng X."/>
            <person name="Song L."/>
            <person name="Zhu Y."/>
            <person name="Huang Y."/>
            <person name="Lu Z."/>
            <person name="Du W."/>
            <person name="Huang L."/>
            <person name="Dai X."/>
        </authorList>
    </citation>
    <scope>NUCLEOTIDE SEQUENCE [LARGE SCALE GENOMIC DNA]</scope>
    <source>
        <strain evidence="2 3">2CG4</strain>
    </source>
</reference>
<dbReference type="GO" id="GO:0005737">
    <property type="term" value="C:cytoplasm"/>
    <property type="evidence" value="ECO:0007669"/>
    <property type="project" value="TreeGrafter"/>
</dbReference>
<dbReference type="InterPro" id="IPR051908">
    <property type="entry name" value="Ribosomal_N-acetyltransferase"/>
</dbReference>
<dbReference type="GO" id="GO:1990189">
    <property type="term" value="F:protein N-terminal-serine acetyltransferase activity"/>
    <property type="evidence" value="ECO:0007669"/>
    <property type="project" value="TreeGrafter"/>
</dbReference>
<name>A0A6L5YV14_9RHOB</name>
<protein>
    <submittedName>
        <fullName evidence="2">GNAT family N-acetyltransferase</fullName>
    </submittedName>
</protein>
<dbReference type="PANTHER" id="PTHR43441">
    <property type="entry name" value="RIBOSOMAL-PROTEIN-SERINE ACETYLTRANSFERASE"/>
    <property type="match status" value="1"/>
</dbReference>